<keyword evidence="1" id="KW-0813">Transport</keyword>
<dbReference type="EMBL" id="SJPH01000003">
    <property type="protein sequence ID" value="TWT46751.1"/>
    <property type="molecule type" value="Genomic_DNA"/>
</dbReference>
<dbReference type="AlphaFoldDB" id="A0A5C5W9Q4"/>
<dbReference type="GO" id="GO:0020037">
    <property type="term" value="F:heme binding"/>
    <property type="evidence" value="ECO:0007669"/>
    <property type="project" value="InterPro"/>
</dbReference>
<keyword evidence="3" id="KW-0479">Metal-binding</keyword>
<proteinExistence type="predicted"/>
<dbReference type="InterPro" id="IPR029467">
    <property type="entry name" value="Cyt_c7-like"/>
</dbReference>
<evidence type="ECO:0000256" key="2">
    <source>
        <dbReference type="ARBA" id="ARBA00022617"/>
    </source>
</evidence>
<dbReference type="PANTHER" id="PTHR39425:SF1">
    <property type="entry name" value="CYTOCHROME C7-LIKE DOMAIN-CONTAINING PROTEIN"/>
    <property type="match status" value="1"/>
</dbReference>
<dbReference type="Proteomes" id="UP000318995">
    <property type="component" value="Unassembled WGS sequence"/>
</dbReference>
<keyword evidence="4" id="KW-0249">Electron transport</keyword>
<evidence type="ECO:0000256" key="4">
    <source>
        <dbReference type="ARBA" id="ARBA00022982"/>
    </source>
</evidence>
<organism evidence="8 9">
    <name type="scientific">Botrimarina hoheduenensis</name>
    <dbReference type="NCBI Taxonomy" id="2528000"/>
    <lineage>
        <taxon>Bacteria</taxon>
        <taxon>Pseudomonadati</taxon>
        <taxon>Planctomycetota</taxon>
        <taxon>Planctomycetia</taxon>
        <taxon>Pirellulales</taxon>
        <taxon>Lacipirellulaceae</taxon>
        <taxon>Botrimarina</taxon>
    </lineage>
</organism>
<feature type="domain" description="Class III cytochrome C" evidence="6">
    <location>
        <begin position="46"/>
        <end position="109"/>
    </location>
</feature>
<protein>
    <submittedName>
        <fullName evidence="8">Class III cytochrome C family protein</fullName>
    </submittedName>
</protein>
<dbReference type="InterPro" id="IPR036280">
    <property type="entry name" value="Multihaem_cyt_sf"/>
</dbReference>
<dbReference type="Gene3D" id="3.90.10.10">
    <property type="entry name" value="Cytochrome C3"/>
    <property type="match status" value="2"/>
</dbReference>
<keyword evidence="9" id="KW-1185">Reference proteome</keyword>
<dbReference type="GO" id="GO:0046872">
    <property type="term" value="F:metal ion binding"/>
    <property type="evidence" value="ECO:0007669"/>
    <property type="project" value="UniProtKB-KW"/>
</dbReference>
<dbReference type="Pfam" id="PF02085">
    <property type="entry name" value="Cytochrom_CIII"/>
    <property type="match status" value="1"/>
</dbReference>
<evidence type="ECO:0000256" key="1">
    <source>
        <dbReference type="ARBA" id="ARBA00022448"/>
    </source>
</evidence>
<dbReference type="Pfam" id="PF14522">
    <property type="entry name" value="Cytochrome_C7"/>
    <property type="match status" value="1"/>
</dbReference>
<dbReference type="SUPFAM" id="SSF48695">
    <property type="entry name" value="Multiheme cytochromes"/>
    <property type="match status" value="1"/>
</dbReference>
<name>A0A5C5W9Q4_9BACT</name>
<dbReference type="CDD" id="cd08168">
    <property type="entry name" value="Cytochrom_C3"/>
    <property type="match status" value="1"/>
</dbReference>
<dbReference type="PANTHER" id="PTHR39425">
    <property type="entry name" value="LIPOPROTEIN CYTOCHROME C"/>
    <property type="match status" value="1"/>
</dbReference>
<feature type="domain" description="Cytochrome c7-like" evidence="7">
    <location>
        <begin position="138"/>
        <end position="232"/>
    </location>
</feature>
<reference evidence="8 9" key="1">
    <citation type="submission" date="2019-02" db="EMBL/GenBank/DDBJ databases">
        <title>Deep-cultivation of Planctomycetes and their phenomic and genomic characterization uncovers novel biology.</title>
        <authorList>
            <person name="Wiegand S."/>
            <person name="Jogler M."/>
            <person name="Boedeker C."/>
            <person name="Pinto D."/>
            <person name="Vollmers J."/>
            <person name="Rivas-Marin E."/>
            <person name="Kohn T."/>
            <person name="Peeters S.H."/>
            <person name="Heuer A."/>
            <person name="Rast P."/>
            <person name="Oberbeckmann S."/>
            <person name="Bunk B."/>
            <person name="Jeske O."/>
            <person name="Meyerdierks A."/>
            <person name="Storesund J.E."/>
            <person name="Kallscheuer N."/>
            <person name="Luecker S."/>
            <person name="Lage O.M."/>
            <person name="Pohl T."/>
            <person name="Merkel B.J."/>
            <person name="Hornburger P."/>
            <person name="Mueller R.-W."/>
            <person name="Bruemmer F."/>
            <person name="Labrenz M."/>
            <person name="Spormann A.M."/>
            <person name="Op Den Camp H."/>
            <person name="Overmann J."/>
            <person name="Amann R."/>
            <person name="Jetten M.S.M."/>
            <person name="Mascher T."/>
            <person name="Medema M.H."/>
            <person name="Devos D.P."/>
            <person name="Kaster A.-K."/>
            <person name="Ovreas L."/>
            <person name="Rohde M."/>
            <person name="Galperin M.Y."/>
            <person name="Jogler C."/>
        </authorList>
    </citation>
    <scope>NUCLEOTIDE SEQUENCE [LARGE SCALE GENOMIC DNA]</scope>
    <source>
        <strain evidence="8 9">Pla111</strain>
    </source>
</reference>
<evidence type="ECO:0000313" key="9">
    <source>
        <dbReference type="Proteomes" id="UP000318995"/>
    </source>
</evidence>
<keyword evidence="2" id="KW-0349">Heme</keyword>
<evidence type="ECO:0000259" key="7">
    <source>
        <dbReference type="Pfam" id="PF14522"/>
    </source>
</evidence>
<dbReference type="InterPro" id="IPR020942">
    <property type="entry name" value="Cyt_c_III_dom"/>
</dbReference>
<comment type="caution">
    <text evidence="8">The sequence shown here is derived from an EMBL/GenBank/DDBJ whole genome shotgun (WGS) entry which is preliminary data.</text>
</comment>
<dbReference type="GO" id="GO:0009055">
    <property type="term" value="F:electron transfer activity"/>
    <property type="evidence" value="ECO:0007669"/>
    <property type="project" value="InterPro"/>
</dbReference>
<evidence type="ECO:0000259" key="6">
    <source>
        <dbReference type="Pfam" id="PF02085"/>
    </source>
</evidence>
<evidence type="ECO:0000313" key="8">
    <source>
        <dbReference type="EMBL" id="TWT46751.1"/>
    </source>
</evidence>
<evidence type="ECO:0000256" key="3">
    <source>
        <dbReference type="ARBA" id="ARBA00022723"/>
    </source>
</evidence>
<dbReference type="OrthoDB" id="9814800at2"/>
<keyword evidence="5" id="KW-0408">Iron</keyword>
<sequence>MDRFVFPPWVNKFTLMALGGLLAGGAYAGAVLFYGTLPEVMYTGYQPTQPVPFSHKLHAGELKMDCRYCHNTVDKAAHAAVPATNTCGNCHNASINPDGTLAKTVVHATSLKLEPVRESLANGTPIKWERIHDLADYVYFNHSVHVNRGVGCVECHGRIDRMEVVHQDKPLSMSWCLDCHRNPTARLRPLDEITNMAWDPEIDEQSNAQEVGMKVAEELGVHPNTNCSTCHR</sequence>
<evidence type="ECO:0000256" key="5">
    <source>
        <dbReference type="ARBA" id="ARBA00023004"/>
    </source>
</evidence>
<accession>A0A5C5W9Q4</accession>
<gene>
    <name evidence="8" type="ORF">Pla111_18520</name>
</gene>